<name>A0A919YAE7_9BACL</name>
<dbReference type="AlphaFoldDB" id="A0A919YAE7"/>
<keyword evidence="1" id="KW-1133">Transmembrane helix</keyword>
<organism evidence="2 3">
    <name type="scientific">Paenibacillus azoreducens</name>
    <dbReference type="NCBI Taxonomy" id="116718"/>
    <lineage>
        <taxon>Bacteria</taxon>
        <taxon>Bacillati</taxon>
        <taxon>Bacillota</taxon>
        <taxon>Bacilli</taxon>
        <taxon>Bacillales</taxon>
        <taxon>Paenibacillaceae</taxon>
        <taxon>Paenibacillus</taxon>
    </lineage>
</organism>
<keyword evidence="1" id="KW-0812">Transmembrane</keyword>
<protein>
    <submittedName>
        <fullName evidence="2">Uncharacterized protein</fullName>
    </submittedName>
</protein>
<reference evidence="2 3" key="1">
    <citation type="submission" date="2021-03" db="EMBL/GenBank/DDBJ databases">
        <title>Antimicrobial resistance genes in bacteria isolated from Japanese honey, and their potential for conferring macrolide and lincosamide resistance in the American foulbrood pathogen Paenibacillus larvae.</title>
        <authorList>
            <person name="Okamoto M."/>
            <person name="Kumagai M."/>
            <person name="Kanamori H."/>
            <person name="Takamatsu D."/>
        </authorList>
    </citation>
    <scope>NUCLEOTIDE SEQUENCE [LARGE SCALE GENOMIC DNA]</scope>
    <source>
        <strain evidence="2 3">J34TS1</strain>
    </source>
</reference>
<dbReference type="Proteomes" id="UP000682811">
    <property type="component" value="Unassembled WGS sequence"/>
</dbReference>
<dbReference type="EMBL" id="BORT01000001">
    <property type="protein sequence ID" value="GIO45350.1"/>
    <property type="molecule type" value="Genomic_DNA"/>
</dbReference>
<keyword evidence="1" id="KW-0472">Membrane</keyword>
<gene>
    <name evidence="2" type="ORF">J34TS1_01150</name>
</gene>
<evidence type="ECO:0000256" key="1">
    <source>
        <dbReference type="SAM" id="Phobius"/>
    </source>
</evidence>
<comment type="caution">
    <text evidence="2">The sequence shown here is derived from an EMBL/GenBank/DDBJ whole genome shotgun (WGS) entry which is preliminary data.</text>
</comment>
<dbReference type="RefSeq" id="WP_194233415.1">
    <property type="nucleotide sequence ID" value="NZ_AP025343.1"/>
</dbReference>
<accession>A0A919YAE7</accession>
<feature type="transmembrane region" description="Helical" evidence="1">
    <location>
        <begin position="52"/>
        <end position="74"/>
    </location>
</feature>
<evidence type="ECO:0000313" key="2">
    <source>
        <dbReference type="EMBL" id="GIO45350.1"/>
    </source>
</evidence>
<proteinExistence type="predicted"/>
<evidence type="ECO:0000313" key="3">
    <source>
        <dbReference type="Proteomes" id="UP000682811"/>
    </source>
</evidence>
<keyword evidence="3" id="KW-1185">Reference proteome</keyword>
<sequence>MTTMILILFTAALIGVLIFGKKHEVLIANSMNAVLLIGLATAFGLNMNTNGAFYLTLVFYFVIPMYGVIALFGAMKKSRDKKQDTLV</sequence>